<evidence type="ECO:0000313" key="2">
    <source>
        <dbReference type="Proteomes" id="UP000887540"/>
    </source>
</evidence>
<keyword evidence="2" id="KW-1185">Reference proteome</keyword>
<evidence type="ECO:0000313" key="3">
    <source>
        <dbReference type="WBParaSite" id="ACRNAN_scaffold557.g15788.t1"/>
    </source>
</evidence>
<evidence type="ECO:0000256" key="1">
    <source>
        <dbReference type="SAM" id="Phobius"/>
    </source>
</evidence>
<name>A0A914E423_9BILA</name>
<feature type="transmembrane region" description="Helical" evidence="1">
    <location>
        <begin position="20"/>
        <end position="42"/>
    </location>
</feature>
<keyword evidence="1" id="KW-0812">Transmembrane</keyword>
<keyword evidence="1" id="KW-0472">Membrane</keyword>
<sequence>MESIVQLGTLYYWMNVENRMLLLIANKILVTIVGVVQNFYVAMQMSQIQRTRARTLVVTMVFGVNLNKSLSQIH</sequence>
<proteinExistence type="predicted"/>
<dbReference type="AlphaFoldDB" id="A0A914E423"/>
<dbReference type="Proteomes" id="UP000887540">
    <property type="component" value="Unplaced"/>
</dbReference>
<protein>
    <submittedName>
        <fullName evidence="3">Uncharacterized protein</fullName>
    </submittedName>
</protein>
<dbReference type="WBParaSite" id="ACRNAN_scaffold557.g15788.t1">
    <property type="protein sequence ID" value="ACRNAN_scaffold557.g15788.t1"/>
    <property type="gene ID" value="ACRNAN_scaffold557.g15788"/>
</dbReference>
<reference evidence="3" key="1">
    <citation type="submission" date="2022-11" db="UniProtKB">
        <authorList>
            <consortium name="WormBaseParasite"/>
        </authorList>
    </citation>
    <scope>IDENTIFICATION</scope>
</reference>
<keyword evidence="1" id="KW-1133">Transmembrane helix</keyword>
<accession>A0A914E423</accession>
<organism evidence="2 3">
    <name type="scientific">Acrobeloides nanus</name>
    <dbReference type="NCBI Taxonomy" id="290746"/>
    <lineage>
        <taxon>Eukaryota</taxon>
        <taxon>Metazoa</taxon>
        <taxon>Ecdysozoa</taxon>
        <taxon>Nematoda</taxon>
        <taxon>Chromadorea</taxon>
        <taxon>Rhabditida</taxon>
        <taxon>Tylenchina</taxon>
        <taxon>Cephalobomorpha</taxon>
        <taxon>Cephaloboidea</taxon>
        <taxon>Cephalobidae</taxon>
        <taxon>Acrobeloides</taxon>
    </lineage>
</organism>